<evidence type="ECO:0000259" key="13">
    <source>
        <dbReference type="SMART" id="SM00868"/>
    </source>
</evidence>
<evidence type="ECO:0000256" key="8">
    <source>
        <dbReference type="ARBA" id="ARBA00023125"/>
    </source>
</evidence>
<keyword evidence="9" id="KW-0804">Transcription</keyword>
<keyword evidence="6" id="KW-0805">Transcription regulation</keyword>
<evidence type="ECO:0008006" key="17">
    <source>
        <dbReference type="Google" id="ProtNLM"/>
    </source>
</evidence>
<accession>A0ABN8B129</accession>
<feature type="domain" description="THAP-type" evidence="14">
    <location>
        <begin position="2"/>
        <end position="83"/>
    </location>
</feature>
<dbReference type="InterPro" id="IPR012934">
    <property type="entry name" value="Znf_AD"/>
</dbReference>
<evidence type="ECO:0000256" key="3">
    <source>
        <dbReference type="ARBA" id="ARBA00022723"/>
    </source>
</evidence>
<keyword evidence="3" id="KW-0479">Metal-binding</keyword>
<keyword evidence="7" id="KW-0175">Coiled coil</keyword>
<evidence type="ECO:0000259" key="12">
    <source>
        <dbReference type="SMART" id="SM00692"/>
    </source>
</evidence>
<dbReference type="SMART" id="SM00980">
    <property type="entry name" value="THAP"/>
    <property type="match status" value="1"/>
</dbReference>
<dbReference type="PANTHER" id="PTHR46600:SF1">
    <property type="entry name" value="THAP DOMAIN-CONTAINING PROTEIN 1"/>
    <property type="match status" value="1"/>
</dbReference>
<dbReference type="PANTHER" id="PTHR46600">
    <property type="entry name" value="THAP DOMAIN-CONTAINING"/>
    <property type="match status" value="1"/>
</dbReference>
<sequence length="381" mass="44245">MVKCSAYRCASATYNRTPGLTFHQFPKDESTRNAWLKNMKRQDWQPNSYSVLCSKHFENHLFDAGSSRSRLRSRAIPTLFGELPLATEVADHIHHEKKMTLIASTSIAADVPPEPLLFCRGCLVTGVRLFDLQSTELKTIFEEFVGKTRVGEASYWLCACCAMLLDKFTQFRDRCRRAEDLMWNLWNEKLLNAHTVKSIDRTYHKLNLNLATSKPTYIGTDTILVDYEEMTSRKRKHMGYEEEEEIKVKEDKQNLDEKEHVKLKKGEHIPLGEERHINLKEGEDIIIKEEVSVKLEQEDHMQLDEEGQIQLEEGGNIQLEEQEHIQCKDGKRLNVGGEEQIQFEEEEHVHSEEEEDITIKEEDYITIEEEEPLNFDAEDGA</sequence>
<evidence type="ECO:0000256" key="7">
    <source>
        <dbReference type="ARBA" id="ARBA00023054"/>
    </source>
</evidence>
<organism evidence="15 16">
    <name type="scientific">Chilo suppressalis</name>
    <name type="common">Asiatic rice borer moth</name>
    <dbReference type="NCBI Taxonomy" id="168631"/>
    <lineage>
        <taxon>Eukaryota</taxon>
        <taxon>Metazoa</taxon>
        <taxon>Ecdysozoa</taxon>
        <taxon>Arthropoda</taxon>
        <taxon>Hexapoda</taxon>
        <taxon>Insecta</taxon>
        <taxon>Pterygota</taxon>
        <taxon>Neoptera</taxon>
        <taxon>Endopterygota</taxon>
        <taxon>Lepidoptera</taxon>
        <taxon>Glossata</taxon>
        <taxon>Ditrysia</taxon>
        <taxon>Pyraloidea</taxon>
        <taxon>Crambidae</taxon>
        <taxon>Crambinae</taxon>
        <taxon>Chilo</taxon>
    </lineage>
</organism>
<feature type="domain" description="THAP-type" evidence="12">
    <location>
        <begin position="22"/>
        <end position="85"/>
    </location>
</feature>
<evidence type="ECO:0000256" key="10">
    <source>
        <dbReference type="ARBA" id="ARBA00023242"/>
    </source>
</evidence>
<evidence type="ECO:0000313" key="15">
    <source>
        <dbReference type="EMBL" id="CAH0400430.1"/>
    </source>
</evidence>
<keyword evidence="11" id="KW-0131">Cell cycle</keyword>
<dbReference type="InterPro" id="IPR038441">
    <property type="entry name" value="THAP_Znf_sf"/>
</dbReference>
<evidence type="ECO:0000256" key="11">
    <source>
        <dbReference type="ARBA" id="ARBA00023306"/>
    </source>
</evidence>
<reference evidence="15" key="1">
    <citation type="submission" date="2021-12" db="EMBL/GenBank/DDBJ databases">
        <authorList>
            <person name="King R."/>
        </authorList>
    </citation>
    <scope>NUCLEOTIDE SEQUENCE</scope>
</reference>
<keyword evidence="5" id="KW-0862">Zinc</keyword>
<dbReference type="SUPFAM" id="SSF57716">
    <property type="entry name" value="Glucocorticoid receptor-like (DNA-binding domain)"/>
    <property type="match status" value="1"/>
</dbReference>
<gene>
    <name evidence="15" type="ORF">CHILSU_LOCUS3623</name>
</gene>
<name>A0ABN8B129_CHISP</name>
<comment type="subcellular location">
    <subcellularLocation>
        <location evidence="1">Nucleus</location>
        <location evidence="1">Nucleoplasm</location>
    </subcellularLocation>
</comment>
<keyword evidence="8" id="KW-0238">DNA-binding</keyword>
<keyword evidence="4" id="KW-0863">Zinc-finger</keyword>
<evidence type="ECO:0000256" key="4">
    <source>
        <dbReference type="ARBA" id="ARBA00022771"/>
    </source>
</evidence>
<dbReference type="SMART" id="SM00868">
    <property type="entry name" value="zf-AD"/>
    <property type="match status" value="1"/>
</dbReference>
<protein>
    <recommendedName>
        <fullName evidence="17">THAP-type domain-containing protein</fullName>
    </recommendedName>
</protein>
<dbReference type="SMART" id="SM00692">
    <property type="entry name" value="DM3"/>
    <property type="match status" value="1"/>
</dbReference>
<evidence type="ECO:0000313" key="16">
    <source>
        <dbReference type="Proteomes" id="UP001153292"/>
    </source>
</evidence>
<evidence type="ECO:0000256" key="6">
    <source>
        <dbReference type="ARBA" id="ARBA00023015"/>
    </source>
</evidence>
<dbReference type="InterPro" id="IPR026516">
    <property type="entry name" value="THAP1/10"/>
</dbReference>
<feature type="domain" description="ZAD" evidence="13">
    <location>
        <begin position="118"/>
        <end position="185"/>
    </location>
</feature>
<evidence type="ECO:0000259" key="14">
    <source>
        <dbReference type="SMART" id="SM00980"/>
    </source>
</evidence>
<dbReference type="Gene3D" id="6.20.210.20">
    <property type="entry name" value="THAP domain"/>
    <property type="match status" value="1"/>
</dbReference>
<dbReference type="InterPro" id="IPR006612">
    <property type="entry name" value="THAP_Znf"/>
</dbReference>
<dbReference type="EMBL" id="OU963910">
    <property type="protein sequence ID" value="CAH0400430.1"/>
    <property type="molecule type" value="Genomic_DNA"/>
</dbReference>
<dbReference type="Proteomes" id="UP001153292">
    <property type="component" value="Chromosome 17"/>
</dbReference>
<proteinExistence type="inferred from homology"/>
<evidence type="ECO:0000256" key="5">
    <source>
        <dbReference type="ARBA" id="ARBA00022833"/>
    </source>
</evidence>
<comment type="similarity">
    <text evidence="2">Belongs to the THAP1 family.</text>
</comment>
<dbReference type="Pfam" id="PF05485">
    <property type="entry name" value="THAP"/>
    <property type="match status" value="1"/>
</dbReference>
<keyword evidence="10" id="KW-0539">Nucleus</keyword>
<evidence type="ECO:0000256" key="9">
    <source>
        <dbReference type="ARBA" id="ARBA00023163"/>
    </source>
</evidence>
<keyword evidence="16" id="KW-1185">Reference proteome</keyword>
<evidence type="ECO:0000256" key="2">
    <source>
        <dbReference type="ARBA" id="ARBA00006177"/>
    </source>
</evidence>
<evidence type="ECO:0000256" key="1">
    <source>
        <dbReference type="ARBA" id="ARBA00004642"/>
    </source>
</evidence>